<name>A0A0E9WGF8_ANGAN</name>
<protein>
    <submittedName>
        <fullName evidence="1">Uncharacterized protein</fullName>
    </submittedName>
</protein>
<reference evidence="1" key="1">
    <citation type="submission" date="2014-11" db="EMBL/GenBank/DDBJ databases">
        <authorList>
            <person name="Amaro Gonzalez C."/>
        </authorList>
    </citation>
    <scope>NUCLEOTIDE SEQUENCE</scope>
</reference>
<accession>A0A0E9WGF8</accession>
<reference evidence="1" key="2">
    <citation type="journal article" date="2015" name="Fish Shellfish Immunol.">
        <title>Early steps in the European eel (Anguilla anguilla)-Vibrio vulnificus interaction in the gills: Role of the RtxA13 toxin.</title>
        <authorList>
            <person name="Callol A."/>
            <person name="Pajuelo D."/>
            <person name="Ebbesson L."/>
            <person name="Teles M."/>
            <person name="MacKenzie S."/>
            <person name="Amaro C."/>
        </authorList>
    </citation>
    <scope>NUCLEOTIDE SEQUENCE</scope>
</reference>
<proteinExistence type="predicted"/>
<evidence type="ECO:0000313" key="1">
    <source>
        <dbReference type="EMBL" id="JAH89437.1"/>
    </source>
</evidence>
<sequence length="29" mass="3439">MWSCVYNQRNLLLCLPPHPLTPEFLTKSH</sequence>
<organism evidence="1">
    <name type="scientific">Anguilla anguilla</name>
    <name type="common">European freshwater eel</name>
    <name type="synonym">Muraena anguilla</name>
    <dbReference type="NCBI Taxonomy" id="7936"/>
    <lineage>
        <taxon>Eukaryota</taxon>
        <taxon>Metazoa</taxon>
        <taxon>Chordata</taxon>
        <taxon>Craniata</taxon>
        <taxon>Vertebrata</taxon>
        <taxon>Euteleostomi</taxon>
        <taxon>Actinopterygii</taxon>
        <taxon>Neopterygii</taxon>
        <taxon>Teleostei</taxon>
        <taxon>Anguilliformes</taxon>
        <taxon>Anguillidae</taxon>
        <taxon>Anguilla</taxon>
    </lineage>
</organism>
<dbReference type="EMBL" id="GBXM01019140">
    <property type="protein sequence ID" value="JAH89437.1"/>
    <property type="molecule type" value="Transcribed_RNA"/>
</dbReference>
<dbReference type="AlphaFoldDB" id="A0A0E9WGF8"/>